<dbReference type="EC" id="2.4.1.145" evidence="3"/>
<keyword evidence="2" id="KW-1015">Disulfide bond</keyword>
<dbReference type="Proteomes" id="UP001151582">
    <property type="component" value="Unassembled WGS sequence"/>
</dbReference>
<dbReference type="AlphaFoldDB" id="A0A9W8EDP0"/>
<protein>
    <submittedName>
        <fullName evidence="3">Dephospho-CoA kinase (Dephosphocoenzyme A kinase) (COAE)</fullName>
        <ecNumber evidence="3">2.4.1.145</ecNumber>
    </submittedName>
</protein>
<sequence>MTRPCQPLRDDLVACVLKSDCVTIQGHSVQDCLTKKELMESLPAECQALRLSFSECKRSMLDMRRRFRGPKTQ</sequence>
<evidence type="ECO:0000313" key="3">
    <source>
        <dbReference type="EMBL" id="KAJ1980838.1"/>
    </source>
</evidence>
<dbReference type="GO" id="GO:0008454">
    <property type="term" value="F:alpha-1,3-mannosylglycoprotein 4-beta-N-acetylglucosaminyltransferase activity"/>
    <property type="evidence" value="ECO:0007669"/>
    <property type="project" value="UniProtKB-EC"/>
</dbReference>
<gene>
    <name evidence="3" type="primary">COA5</name>
    <name evidence="3" type="ORF">H4R34_002308</name>
</gene>
<proteinExistence type="inferred from homology"/>
<keyword evidence="3" id="KW-0418">Kinase</keyword>
<dbReference type="GO" id="GO:0016301">
    <property type="term" value="F:kinase activity"/>
    <property type="evidence" value="ECO:0007669"/>
    <property type="project" value="UniProtKB-KW"/>
</dbReference>
<comment type="caution">
    <text evidence="3">The sequence shown here is derived from an EMBL/GenBank/DDBJ whole genome shotgun (WGS) entry which is preliminary data.</text>
</comment>
<evidence type="ECO:0000256" key="2">
    <source>
        <dbReference type="ARBA" id="ARBA00023157"/>
    </source>
</evidence>
<keyword evidence="4" id="KW-1185">Reference proteome</keyword>
<dbReference type="InterPro" id="IPR018793">
    <property type="entry name" value="Cyt_c_oxidase_assmbl_Pet191"/>
</dbReference>
<evidence type="ECO:0000256" key="1">
    <source>
        <dbReference type="ARBA" id="ARBA00007785"/>
    </source>
</evidence>
<dbReference type="EMBL" id="JANBQB010000150">
    <property type="protein sequence ID" value="KAJ1980838.1"/>
    <property type="molecule type" value="Genomic_DNA"/>
</dbReference>
<evidence type="ECO:0000313" key="4">
    <source>
        <dbReference type="Proteomes" id="UP001151582"/>
    </source>
</evidence>
<dbReference type="OrthoDB" id="282149at2759"/>
<name>A0A9W8EDP0_9FUNG</name>
<keyword evidence="3" id="KW-0808">Transferase</keyword>
<accession>A0A9W8EDP0</accession>
<dbReference type="GO" id="GO:0033617">
    <property type="term" value="P:mitochondrial respiratory chain complex IV assembly"/>
    <property type="evidence" value="ECO:0007669"/>
    <property type="project" value="TreeGrafter"/>
</dbReference>
<dbReference type="GO" id="GO:0005739">
    <property type="term" value="C:mitochondrion"/>
    <property type="evidence" value="ECO:0007669"/>
    <property type="project" value="TreeGrafter"/>
</dbReference>
<keyword evidence="3" id="KW-0328">Glycosyltransferase</keyword>
<dbReference type="Pfam" id="PF10203">
    <property type="entry name" value="Pet191_N"/>
    <property type="match status" value="1"/>
</dbReference>
<organism evidence="3 4">
    <name type="scientific">Dimargaris verticillata</name>
    <dbReference type="NCBI Taxonomy" id="2761393"/>
    <lineage>
        <taxon>Eukaryota</taxon>
        <taxon>Fungi</taxon>
        <taxon>Fungi incertae sedis</taxon>
        <taxon>Zoopagomycota</taxon>
        <taxon>Kickxellomycotina</taxon>
        <taxon>Dimargaritomycetes</taxon>
        <taxon>Dimargaritales</taxon>
        <taxon>Dimargaritaceae</taxon>
        <taxon>Dimargaris</taxon>
    </lineage>
</organism>
<dbReference type="PANTHER" id="PTHR28627:SF1">
    <property type="entry name" value="CYTOCHROME C OXIDASE ASSEMBLY FACTOR 5"/>
    <property type="match status" value="1"/>
</dbReference>
<dbReference type="PANTHER" id="PTHR28627">
    <property type="entry name" value="CYTOCHROME C OXIDASE ASSEMBLY FACTOR 5"/>
    <property type="match status" value="1"/>
</dbReference>
<comment type="similarity">
    <text evidence="1">Belongs to the PET191 family.</text>
</comment>
<reference evidence="3" key="1">
    <citation type="submission" date="2022-07" db="EMBL/GenBank/DDBJ databases">
        <title>Phylogenomic reconstructions and comparative analyses of Kickxellomycotina fungi.</title>
        <authorList>
            <person name="Reynolds N.K."/>
            <person name="Stajich J.E."/>
            <person name="Barry K."/>
            <person name="Grigoriev I.V."/>
            <person name="Crous P."/>
            <person name="Smith M.E."/>
        </authorList>
    </citation>
    <scope>NUCLEOTIDE SEQUENCE</scope>
    <source>
        <strain evidence="3">RSA 567</strain>
    </source>
</reference>